<organism evidence="5 6">
    <name type="scientific">Pseudonocardia sediminis</name>
    <dbReference type="NCBI Taxonomy" id="1397368"/>
    <lineage>
        <taxon>Bacteria</taxon>
        <taxon>Bacillati</taxon>
        <taxon>Actinomycetota</taxon>
        <taxon>Actinomycetes</taxon>
        <taxon>Pseudonocardiales</taxon>
        <taxon>Pseudonocardiaceae</taxon>
        <taxon>Pseudonocardia</taxon>
    </lineage>
</organism>
<dbReference type="PROSITE" id="PS01081">
    <property type="entry name" value="HTH_TETR_1"/>
    <property type="match status" value="1"/>
</dbReference>
<reference evidence="5 6" key="1">
    <citation type="submission" date="2019-02" db="EMBL/GenBank/DDBJ databases">
        <title>Sequencing the genomes of 1000 actinobacteria strains.</title>
        <authorList>
            <person name="Klenk H.-P."/>
        </authorList>
    </citation>
    <scope>NUCLEOTIDE SEQUENCE [LARGE SCALE GENOMIC DNA]</scope>
    <source>
        <strain evidence="5 6">DSM 45779</strain>
    </source>
</reference>
<feature type="DNA-binding region" description="H-T-H motif" evidence="2">
    <location>
        <begin position="51"/>
        <end position="70"/>
    </location>
</feature>
<dbReference type="OrthoDB" id="3210235at2"/>
<feature type="domain" description="HTH tetR-type" evidence="4">
    <location>
        <begin position="28"/>
        <end position="88"/>
    </location>
</feature>
<dbReference type="Pfam" id="PF17920">
    <property type="entry name" value="TetR_C_16"/>
    <property type="match status" value="1"/>
</dbReference>
<evidence type="ECO:0000256" key="3">
    <source>
        <dbReference type="SAM" id="MobiDB-lite"/>
    </source>
</evidence>
<dbReference type="InterPro" id="IPR023772">
    <property type="entry name" value="DNA-bd_HTH_TetR-type_CS"/>
</dbReference>
<feature type="compositionally biased region" description="Low complexity" evidence="3">
    <location>
        <begin position="1"/>
        <end position="10"/>
    </location>
</feature>
<feature type="region of interest" description="Disordered" evidence="3">
    <location>
        <begin position="1"/>
        <end position="28"/>
    </location>
</feature>
<evidence type="ECO:0000256" key="1">
    <source>
        <dbReference type="ARBA" id="ARBA00023125"/>
    </source>
</evidence>
<dbReference type="SUPFAM" id="SSF46689">
    <property type="entry name" value="Homeodomain-like"/>
    <property type="match status" value="1"/>
</dbReference>
<proteinExistence type="predicted"/>
<protein>
    <submittedName>
        <fullName evidence="5">TetR family transcriptional regulator</fullName>
    </submittedName>
</protein>
<dbReference type="InterPro" id="IPR001647">
    <property type="entry name" value="HTH_TetR"/>
</dbReference>
<evidence type="ECO:0000256" key="2">
    <source>
        <dbReference type="PROSITE-ProRule" id="PRU00335"/>
    </source>
</evidence>
<dbReference type="InterPro" id="IPR036271">
    <property type="entry name" value="Tet_transcr_reg_TetR-rel_C_sf"/>
</dbReference>
<dbReference type="PRINTS" id="PR00455">
    <property type="entry name" value="HTHTETR"/>
</dbReference>
<dbReference type="AlphaFoldDB" id="A0A4Q7UTL8"/>
<name>A0A4Q7UTL8_PSEST</name>
<dbReference type="EMBL" id="SHKL01000001">
    <property type="protein sequence ID" value="RZT85075.1"/>
    <property type="molecule type" value="Genomic_DNA"/>
</dbReference>
<evidence type="ECO:0000259" key="4">
    <source>
        <dbReference type="PROSITE" id="PS50977"/>
    </source>
</evidence>
<dbReference type="Proteomes" id="UP000291591">
    <property type="component" value="Unassembled WGS sequence"/>
</dbReference>
<dbReference type="PROSITE" id="PS50977">
    <property type="entry name" value="HTH_TETR_2"/>
    <property type="match status" value="1"/>
</dbReference>
<keyword evidence="6" id="KW-1185">Reference proteome</keyword>
<dbReference type="RefSeq" id="WP_130289598.1">
    <property type="nucleotide sequence ID" value="NZ_SHKL01000001.1"/>
</dbReference>
<dbReference type="PANTHER" id="PTHR30055:SF235">
    <property type="entry name" value="TRANSCRIPTIONAL REGULATORY PROTEIN"/>
    <property type="match status" value="1"/>
</dbReference>
<dbReference type="GO" id="GO:0003700">
    <property type="term" value="F:DNA-binding transcription factor activity"/>
    <property type="evidence" value="ECO:0007669"/>
    <property type="project" value="TreeGrafter"/>
</dbReference>
<dbReference type="Gene3D" id="1.10.357.10">
    <property type="entry name" value="Tetracycline Repressor, domain 2"/>
    <property type="match status" value="1"/>
</dbReference>
<dbReference type="PANTHER" id="PTHR30055">
    <property type="entry name" value="HTH-TYPE TRANSCRIPTIONAL REGULATOR RUTR"/>
    <property type="match status" value="1"/>
</dbReference>
<accession>A0A4Q7UTL8</accession>
<dbReference type="InterPro" id="IPR009057">
    <property type="entry name" value="Homeodomain-like_sf"/>
</dbReference>
<evidence type="ECO:0000313" key="6">
    <source>
        <dbReference type="Proteomes" id="UP000291591"/>
    </source>
</evidence>
<dbReference type="SUPFAM" id="SSF48498">
    <property type="entry name" value="Tetracyclin repressor-like, C-terminal domain"/>
    <property type="match status" value="1"/>
</dbReference>
<dbReference type="InterPro" id="IPR050109">
    <property type="entry name" value="HTH-type_TetR-like_transc_reg"/>
</dbReference>
<evidence type="ECO:0000313" key="5">
    <source>
        <dbReference type="EMBL" id="RZT85075.1"/>
    </source>
</evidence>
<gene>
    <name evidence="5" type="ORF">EV383_1939</name>
</gene>
<dbReference type="GO" id="GO:0000976">
    <property type="term" value="F:transcription cis-regulatory region binding"/>
    <property type="evidence" value="ECO:0007669"/>
    <property type="project" value="TreeGrafter"/>
</dbReference>
<dbReference type="InterPro" id="IPR041678">
    <property type="entry name" value="TetR_C_16"/>
</dbReference>
<comment type="caution">
    <text evidence="5">The sequence shown here is derived from an EMBL/GenBank/DDBJ whole genome shotgun (WGS) entry which is preliminary data.</text>
</comment>
<keyword evidence="1 2" id="KW-0238">DNA-binding</keyword>
<sequence length="235" mass="23773">MSTTGSSTGGPTANAPGSTTGGTARGAEETRRALLTAAEELFTSAGYDRTSVRAIADRAGVNQALLFRYFGNKEALFAQVVAAQGLDVLHGGPPEELLERTLRSILLRAEGGGESGGLFDSALRSAASSEAVNAVRDELGTAYTKAFAALADGGRAPGSGTEGTVATGGTGPADAALRAELLLGWMLGINLLRNVFRSEAVASADPDVVVGHVSRAAAALLHDGGTPVDSDRCDS</sequence>
<dbReference type="Pfam" id="PF00440">
    <property type="entry name" value="TetR_N"/>
    <property type="match status" value="1"/>
</dbReference>
<dbReference type="Gene3D" id="1.10.10.60">
    <property type="entry name" value="Homeodomain-like"/>
    <property type="match status" value="1"/>
</dbReference>